<feature type="domain" description="Integrator complex subunit 5 N-terminal" evidence="8">
    <location>
        <begin position="106"/>
        <end position="309"/>
    </location>
</feature>
<keyword evidence="11" id="KW-1185">Reference proteome</keyword>
<dbReference type="PANTHER" id="PTHR31697:SF2">
    <property type="entry name" value="INTEGRATOR COMPLEX SUBUNIT 5"/>
    <property type="match status" value="1"/>
</dbReference>
<feature type="transmembrane region" description="Helical" evidence="7">
    <location>
        <begin position="32"/>
        <end position="51"/>
    </location>
</feature>
<dbReference type="AlphaFoldDB" id="A0A834KLL6"/>
<evidence type="ECO:0000256" key="4">
    <source>
        <dbReference type="ARBA" id="ARBA00022989"/>
    </source>
</evidence>
<evidence type="ECO:0000256" key="7">
    <source>
        <dbReference type="SAM" id="Phobius"/>
    </source>
</evidence>
<dbReference type="GO" id="GO:0034472">
    <property type="term" value="P:snRNA 3'-end processing"/>
    <property type="evidence" value="ECO:0007669"/>
    <property type="project" value="TreeGrafter"/>
</dbReference>
<sequence length="1024" mass="115353">MHVSFSMADADPQLKRLLLPAEETFFEQLLRIGLYLGAIFQVVCILAIVIYRAGPSDGGTALKDDPSDVECSENSPQVTPRKPHRPRKQEKKKRHMLHLTNTLSPQDILAEVRKFISSAVRPHNTNTLDVTRTALFLLKNLPAARDAVLEYFCNVFCIAVTKYVRQIETNQSVVISEEGIIIEIYTVLSNFIHGNPEAWAPIISAWSLELLGKLSSEYSKRGNLPTNAGINDFLQQWMSCRATRTLIDITAQCLQCLMHSDTESCIKALLDTSVLHSPHFDWVVAHVGSCFPNTVITRVLSCGLKDFCAMGYEYNLKNPKLNSVVGILGHLAGSHFQDIRTALLDLFKWSLDENINVDEDTRQQKLATVPFLLKLASLSPTLLKAITSDISQILNPDVIPRLALYASDWCKYFNNQPEALIDLAVHLALGCEQGASQIINILLDTSLNTSNVGYHSVNATQSVKNVCREILELMLQEINLTFRTHSVQSANISLLNSIKQELLVIIPLLLNRDPLRVQTAVRLLCFIGGQSSNILISAASFMLVKAQTTFHLAALIHLISNNSILFPVNKPESETMFANHGYFTQIVEQALREIHYKSVTEIQESRKLFENLTILLKWERSNKVIVFRSKIVTRAIKSNLLQISSLLTKTDNFDLANDIAVMLDLLSMPGKDYFVPNIELTLKLVKAVLQYFFLCIAEEDIMKKEKGIKIVCHLLKDLTCYSQCARVLALRDILVHCINNDPAKYFGAKEKFEPQFEEMLLLHQNHRQVTSTMLAQRNSSVFHAGVIGHGPRRPPPENNLDKGIITLNKMLLIDVIKACCSNQELEQYPVNLDAITMVSLLLVELVSPDVMYNGLPWPDEEFTKVTVERDLQIRRTFKDVPLLWTLLELTAWYRPALAYCSVLLRGIAATVMANWNIEEGVALLNVMALGQLLPPPLASIRDILPVLESNQINTVMRECVWAYMRENVPSPALFTRNEGSNVAWRDTDTSVPNTRFIEILRLILLANIHNLGPLYSTLFFNEHK</sequence>
<evidence type="ECO:0000313" key="11">
    <source>
        <dbReference type="Proteomes" id="UP000600918"/>
    </source>
</evidence>
<dbReference type="GO" id="GO:0016020">
    <property type="term" value="C:membrane"/>
    <property type="evidence" value="ECO:0007669"/>
    <property type="project" value="UniProtKB-SubCell"/>
</dbReference>
<dbReference type="Proteomes" id="UP000600918">
    <property type="component" value="Unassembled WGS sequence"/>
</dbReference>
<evidence type="ECO:0000256" key="3">
    <source>
        <dbReference type="ARBA" id="ARBA00022692"/>
    </source>
</evidence>
<comment type="similarity">
    <text evidence="2">Belongs to the UPF0239 family.</text>
</comment>
<protein>
    <recommendedName>
        <fullName evidence="12">Integrator complex subunit 5</fullName>
    </recommendedName>
</protein>
<evidence type="ECO:0000313" key="10">
    <source>
        <dbReference type="EMBL" id="KAF7408938.1"/>
    </source>
</evidence>
<proteinExistence type="inferred from homology"/>
<dbReference type="Pfam" id="PF14837">
    <property type="entry name" value="INTS5_N"/>
    <property type="match status" value="1"/>
</dbReference>
<dbReference type="GO" id="GO:0032039">
    <property type="term" value="C:integrator complex"/>
    <property type="evidence" value="ECO:0007669"/>
    <property type="project" value="InterPro"/>
</dbReference>
<evidence type="ECO:0000256" key="2">
    <source>
        <dbReference type="ARBA" id="ARBA00006839"/>
    </source>
</evidence>
<evidence type="ECO:0008006" key="12">
    <source>
        <dbReference type="Google" id="ProtNLM"/>
    </source>
</evidence>
<name>A0A834KLL6_VESPE</name>
<evidence type="ECO:0000256" key="6">
    <source>
        <dbReference type="SAM" id="MobiDB-lite"/>
    </source>
</evidence>
<dbReference type="InterPro" id="IPR029445">
    <property type="entry name" value="INTS5_N"/>
</dbReference>
<dbReference type="InterPro" id="IPR040316">
    <property type="entry name" value="INTS5"/>
</dbReference>
<feature type="domain" description="Integrator complex subunit 5 C-terminal" evidence="9">
    <location>
        <begin position="320"/>
        <end position="1011"/>
    </location>
</feature>
<evidence type="ECO:0000259" key="8">
    <source>
        <dbReference type="Pfam" id="PF14837"/>
    </source>
</evidence>
<gene>
    <name evidence="10" type="ORF">H0235_013790</name>
</gene>
<dbReference type="InterPro" id="IPR029444">
    <property type="entry name" value="INTS5_C"/>
</dbReference>
<dbReference type="PANTHER" id="PTHR31697">
    <property type="entry name" value="INTEGRATOR COMPLEX SUBUNIT 5"/>
    <property type="match status" value="1"/>
</dbReference>
<reference evidence="10" key="1">
    <citation type="journal article" date="2020" name="G3 (Bethesda)">
        <title>High-Quality Assemblies for Three Invasive Social Wasps from the &lt;i&gt;Vespula&lt;/i&gt; Genus.</title>
        <authorList>
            <person name="Harrop T.W.R."/>
            <person name="Guhlin J."/>
            <person name="McLaughlin G.M."/>
            <person name="Permina E."/>
            <person name="Stockwell P."/>
            <person name="Gilligan J."/>
            <person name="Le Lec M.F."/>
            <person name="Gruber M.A.M."/>
            <person name="Quinn O."/>
            <person name="Lovegrove M."/>
            <person name="Duncan E.J."/>
            <person name="Remnant E.J."/>
            <person name="Van Eeckhoven J."/>
            <person name="Graham B."/>
            <person name="Knapp R.A."/>
            <person name="Langford K.W."/>
            <person name="Kronenberg Z."/>
            <person name="Press M.O."/>
            <person name="Eacker S.M."/>
            <person name="Wilson-Rankin E.E."/>
            <person name="Purcell J."/>
            <person name="Lester P.J."/>
            <person name="Dearden P.K."/>
        </authorList>
    </citation>
    <scope>NUCLEOTIDE SEQUENCE</scope>
    <source>
        <strain evidence="10">Volc-1</strain>
    </source>
</reference>
<keyword evidence="4 7" id="KW-1133">Transmembrane helix</keyword>
<comment type="subcellular location">
    <subcellularLocation>
        <location evidence="1">Membrane</location>
        <topology evidence="1">Single-pass membrane protein</topology>
    </subcellularLocation>
</comment>
<dbReference type="InterPro" id="IPR009621">
    <property type="entry name" value="UPF0239"/>
</dbReference>
<dbReference type="Pfam" id="PF06783">
    <property type="entry name" value="UPF0239"/>
    <property type="match status" value="1"/>
</dbReference>
<dbReference type="Pfam" id="PF14838">
    <property type="entry name" value="INTS5_C"/>
    <property type="match status" value="1"/>
</dbReference>
<evidence type="ECO:0000256" key="5">
    <source>
        <dbReference type="ARBA" id="ARBA00023136"/>
    </source>
</evidence>
<evidence type="ECO:0000256" key="1">
    <source>
        <dbReference type="ARBA" id="ARBA00004167"/>
    </source>
</evidence>
<keyword evidence="5 7" id="KW-0472">Membrane</keyword>
<organism evidence="10 11">
    <name type="scientific">Vespula pensylvanica</name>
    <name type="common">Western yellow jacket</name>
    <name type="synonym">Wasp</name>
    <dbReference type="NCBI Taxonomy" id="30213"/>
    <lineage>
        <taxon>Eukaryota</taxon>
        <taxon>Metazoa</taxon>
        <taxon>Ecdysozoa</taxon>
        <taxon>Arthropoda</taxon>
        <taxon>Hexapoda</taxon>
        <taxon>Insecta</taxon>
        <taxon>Pterygota</taxon>
        <taxon>Neoptera</taxon>
        <taxon>Endopterygota</taxon>
        <taxon>Hymenoptera</taxon>
        <taxon>Apocrita</taxon>
        <taxon>Aculeata</taxon>
        <taxon>Vespoidea</taxon>
        <taxon>Vespidae</taxon>
        <taxon>Vespinae</taxon>
        <taxon>Vespula</taxon>
    </lineage>
</organism>
<comment type="caution">
    <text evidence="10">The sequence shown here is derived from an EMBL/GenBank/DDBJ whole genome shotgun (WGS) entry which is preliminary data.</text>
</comment>
<evidence type="ECO:0000259" key="9">
    <source>
        <dbReference type="Pfam" id="PF14838"/>
    </source>
</evidence>
<feature type="compositionally biased region" description="Basic residues" evidence="6">
    <location>
        <begin position="81"/>
        <end position="95"/>
    </location>
</feature>
<accession>A0A834KLL6</accession>
<dbReference type="EMBL" id="JACSDY010000014">
    <property type="protein sequence ID" value="KAF7408938.1"/>
    <property type="molecule type" value="Genomic_DNA"/>
</dbReference>
<keyword evidence="3 7" id="KW-0812">Transmembrane</keyword>
<feature type="region of interest" description="Disordered" evidence="6">
    <location>
        <begin position="59"/>
        <end position="95"/>
    </location>
</feature>